<dbReference type="AlphaFoldDB" id="A0A6J5GKM3"/>
<keyword evidence="3" id="KW-1185">Reference proteome</keyword>
<dbReference type="Proteomes" id="UP000494252">
    <property type="component" value="Unassembled WGS sequence"/>
</dbReference>
<sequence>MSADPILYCLENLTNYRVFERLCSALLAGVGYIAIDPLGGTGDEGRDAVIIPLEDGRKIVFAYTVRSDWRQKLRSDCNRVLEKGHGPDLFVFACTQALSASEKDWARELLAAEYGWKLDLFDIERMRVQLAGPQKHLLAQHPSIFTPPFFPQRGGQSISASHDTILIDHVPADHAAAAWLARRLTLAGYRTWCQGTAPVQGENVDDTVRQLIESRARLYLPFLSTSGLEDSAFLERCTIAGMREDFVVPCAGSGYVAGRLPSRIAKLEPASFTPSWNTGLQHVLQRLSSLGVPLSHEVERGRQIALRDYFPSSVTVPEPEPVFANAFAVKVPEAMLLFDLVKTLTKSEMSDLRKSWAFAIIHERRVAAFTHPPATAPIRRSARPSEVLWSHFPETEGRRTKNVATELIRRSLEVACYEKGLERCMSRDVLYFPAPKVGERKQTVRNVDGRTTWTQLTGQVQKGYGERASKFAYQLSPAFSPKQGPDGSWEVLLRIYVRVTTLEGVPFEGPEINRRRKIVTKSWWNQKWLRLLLGIVQSLETGPDTIQIGTGPRSVTMSTRPLMWECPVGLDVVALARAPDIGEEIAEYRSRDAEGTEDYAPSGERHEEA</sequence>
<feature type="region of interest" description="Disordered" evidence="1">
    <location>
        <begin position="587"/>
        <end position="609"/>
    </location>
</feature>
<organism evidence="2 3">
    <name type="scientific">Paraburkholderia fynbosensis</name>
    <dbReference type="NCBI Taxonomy" id="1200993"/>
    <lineage>
        <taxon>Bacteria</taxon>
        <taxon>Pseudomonadati</taxon>
        <taxon>Pseudomonadota</taxon>
        <taxon>Betaproteobacteria</taxon>
        <taxon>Burkholderiales</taxon>
        <taxon>Burkholderiaceae</taxon>
        <taxon>Paraburkholderia</taxon>
    </lineage>
</organism>
<dbReference type="RefSeq" id="WP_175163445.1">
    <property type="nucleotide sequence ID" value="NZ_CADIKI010000015.1"/>
</dbReference>
<name>A0A6J5GKM3_9BURK</name>
<dbReference type="EMBL" id="CADIKI010000015">
    <property type="protein sequence ID" value="CAB3799988.1"/>
    <property type="molecule type" value="Genomic_DNA"/>
</dbReference>
<reference evidence="2 3" key="1">
    <citation type="submission" date="2020-04" db="EMBL/GenBank/DDBJ databases">
        <authorList>
            <person name="De Canck E."/>
        </authorList>
    </citation>
    <scope>NUCLEOTIDE SEQUENCE [LARGE SCALE GENOMIC DNA]</scope>
    <source>
        <strain evidence="2 3">LMG 27177</strain>
    </source>
</reference>
<protein>
    <submittedName>
        <fullName evidence="2">Uncharacterized protein</fullName>
    </submittedName>
</protein>
<evidence type="ECO:0000313" key="2">
    <source>
        <dbReference type="EMBL" id="CAB3799988.1"/>
    </source>
</evidence>
<evidence type="ECO:0000313" key="3">
    <source>
        <dbReference type="Proteomes" id="UP000494252"/>
    </source>
</evidence>
<accession>A0A6J5GKM3</accession>
<proteinExistence type="predicted"/>
<evidence type="ECO:0000256" key="1">
    <source>
        <dbReference type="SAM" id="MobiDB-lite"/>
    </source>
</evidence>
<gene>
    <name evidence="2" type="ORF">LMG27177_04706</name>
</gene>